<dbReference type="EMBL" id="CAESAL010000022">
    <property type="protein sequence ID" value="CAB4339364.1"/>
    <property type="molecule type" value="Genomic_DNA"/>
</dbReference>
<dbReference type="AlphaFoldDB" id="A0A6J5Z9U4"/>
<feature type="domain" description="DUF2520" evidence="1">
    <location>
        <begin position="116"/>
        <end position="236"/>
    </location>
</feature>
<dbReference type="InterPro" id="IPR036291">
    <property type="entry name" value="NAD(P)-bd_dom_sf"/>
</dbReference>
<dbReference type="Gene3D" id="3.40.50.720">
    <property type="entry name" value="NAD(P)-binding Rossmann-like Domain"/>
    <property type="match status" value="1"/>
</dbReference>
<dbReference type="PANTHER" id="PTHR40459:SF1">
    <property type="entry name" value="CONSERVED HYPOTHETICAL ALANINE AND LEUCINE RICH PROTEIN"/>
    <property type="match status" value="1"/>
</dbReference>
<name>A0A6J5Z9U4_9ZZZZ</name>
<dbReference type="PANTHER" id="PTHR40459">
    <property type="entry name" value="CONSERVED HYPOTHETICAL ALANINE AND LEUCINE RICH PROTEIN"/>
    <property type="match status" value="1"/>
</dbReference>
<dbReference type="Pfam" id="PF10728">
    <property type="entry name" value="DUF2520"/>
    <property type="match status" value="1"/>
</dbReference>
<dbReference type="InterPro" id="IPR018931">
    <property type="entry name" value="DUF2520"/>
</dbReference>
<dbReference type="SUPFAM" id="SSF48179">
    <property type="entry name" value="6-phosphogluconate dehydrogenase C-terminal domain-like"/>
    <property type="match status" value="1"/>
</dbReference>
<dbReference type="InterPro" id="IPR008927">
    <property type="entry name" value="6-PGluconate_DH-like_C_sf"/>
</dbReference>
<sequence length="261" mass="27025">MTTNSSVRIIGPGRAGGALAIALARVGWTVVAPIHHGESLSAAASGVDLLVIATPDGVIAEVAREITPDPTTVVIHLSGALGLEALATHPQRASLHPLTSMPTPEAGAERLVGGAWFAVDANTASAQTCMESVVASLTGRLFVVDDDHRVAYHAAAAIASNHIVALLGSAERVARVAGVPIEAYLELVRATIDNIEDLGVIDALTGPVARGDWETVARHRDAIDPSELALYDALVDAARRVVDSRSSANDESTPPIPETEN</sequence>
<evidence type="ECO:0000313" key="2">
    <source>
        <dbReference type="EMBL" id="CAB4339364.1"/>
    </source>
</evidence>
<evidence type="ECO:0000259" key="1">
    <source>
        <dbReference type="Pfam" id="PF10728"/>
    </source>
</evidence>
<protein>
    <submittedName>
        <fullName evidence="2">Unannotated protein</fullName>
    </submittedName>
</protein>
<organism evidence="2">
    <name type="scientific">freshwater metagenome</name>
    <dbReference type="NCBI Taxonomy" id="449393"/>
    <lineage>
        <taxon>unclassified sequences</taxon>
        <taxon>metagenomes</taxon>
        <taxon>ecological metagenomes</taxon>
    </lineage>
</organism>
<gene>
    <name evidence="2" type="ORF">UFOPK3331_00845</name>
</gene>
<proteinExistence type="predicted"/>
<accession>A0A6J5Z9U4</accession>
<reference evidence="2" key="1">
    <citation type="submission" date="2020-05" db="EMBL/GenBank/DDBJ databases">
        <authorList>
            <person name="Chiriac C."/>
            <person name="Salcher M."/>
            <person name="Ghai R."/>
            <person name="Kavagutti S V."/>
        </authorList>
    </citation>
    <scope>NUCLEOTIDE SEQUENCE</scope>
</reference>
<dbReference type="SUPFAM" id="SSF51735">
    <property type="entry name" value="NAD(P)-binding Rossmann-fold domains"/>
    <property type="match status" value="1"/>
</dbReference>
<dbReference type="Gene3D" id="1.10.1040.20">
    <property type="entry name" value="ProC-like, C-terminal domain"/>
    <property type="match status" value="1"/>
</dbReference>
<dbReference type="InterPro" id="IPR037108">
    <property type="entry name" value="TM1727-like_C_sf"/>
</dbReference>